<name>A0AAF0BMP1_9PROT</name>
<proteinExistence type="predicted"/>
<dbReference type="Proteomes" id="UP001217500">
    <property type="component" value="Chromosome"/>
</dbReference>
<organism evidence="2 3">
    <name type="scientific">Gimibacter soli</name>
    <dbReference type="NCBI Taxonomy" id="3024400"/>
    <lineage>
        <taxon>Bacteria</taxon>
        <taxon>Pseudomonadati</taxon>
        <taxon>Pseudomonadota</taxon>
        <taxon>Alphaproteobacteria</taxon>
        <taxon>Kordiimonadales</taxon>
        <taxon>Temperatibacteraceae</taxon>
        <taxon>Gimibacter</taxon>
    </lineage>
</organism>
<keyword evidence="3" id="KW-1185">Reference proteome</keyword>
<keyword evidence="1" id="KW-1133">Transmembrane helix</keyword>
<keyword evidence="1" id="KW-0472">Membrane</keyword>
<keyword evidence="1" id="KW-0812">Transmembrane</keyword>
<evidence type="ECO:0000313" key="3">
    <source>
        <dbReference type="Proteomes" id="UP001217500"/>
    </source>
</evidence>
<dbReference type="RefSeq" id="WP_289504533.1">
    <property type="nucleotide sequence ID" value="NZ_CP116805.1"/>
</dbReference>
<reference evidence="2" key="1">
    <citation type="submission" date="2023-01" db="EMBL/GenBank/DDBJ databases">
        <title>The genome sequence of Kordiimonadaceae bacterium 6D33.</title>
        <authorList>
            <person name="Liu Y."/>
        </authorList>
    </citation>
    <scope>NUCLEOTIDE SEQUENCE</scope>
    <source>
        <strain evidence="2">6D33</strain>
    </source>
</reference>
<sequence length="116" mass="12311">MLNASAGAADAPLRSRQTWFWVGAYVFAGFLGLVALLTNPSDSKRLLLVLDRGVEAQSAWPLLDDLDAELVAVVAPRIILVESTHPILPARARARGALLTFDGSALRGCGPATLMD</sequence>
<evidence type="ECO:0000313" key="2">
    <source>
        <dbReference type="EMBL" id="WCL54810.1"/>
    </source>
</evidence>
<dbReference type="EMBL" id="CP116805">
    <property type="protein sequence ID" value="WCL54810.1"/>
    <property type="molecule type" value="Genomic_DNA"/>
</dbReference>
<evidence type="ECO:0000256" key="1">
    <source>
        <dbReference type="SAM" id="Phobius"/>
    </source>
</evidence>
<gene>
    <name evidence="2" type="ORF">PH603_03435</name>
</gene>
<protein>
    <submittedName>
        <fullName evidence="2">Uncharacterized protein</fullName>
    </submittedName>
</protein>
<dbReference type="KEGG" id="gso:PH603_03435"/>
<feature type="transmembrane region" description="Helical" evidence="1">
    <location>
        <begin position="19"/>
        <end position="38"/>
    </location>
</feature>
<accession>A0AAF0BMP1</accession>
<dbReference type="AlphaFoldDB" id="A0AAF0BMP1"/>